<reference evidence="2 3" key="1">
    <citation type="submission" date="2019-05" db="EMBL/GenBank/DDBJ databases">
        <title>Another draft genome of Portunus trituberculatus and its Hox gene families provides insights of decapod evolution.</title>
        <authorList>
            <person name="Jeong J.-H."/>
            <person name="Song I."/>
            <person name="Kim S."/>
            <person name="Choi T."/>
            <person name="Kim D."/>
            <person name="Ryu S."/>
            <person name="Kim W."/>
        </authorList>
    </citation>
    <scope>NUCLEOTIDE SEQUENCE [LARGE SCALE GENOMIC DNA]</scope>
    <source>
        <tissue evidence="2">Muscle</tissue>
    </source>
</reference>
<feature type="compositionally biased region" description="Basic residues" evidence="1">
    <location>
        <begin position="1"/>
        <end position="10"/>
    </location>
</feature>
<keyword evidence="3" id="KW-1185">Reference proteome</keyword>
<feature type="region of interest" description="Disordered" evidence="1">
    <location>
        <begin position="1"/>
        <end position="28"/>
    </location>
</feature>
<dbReference type="EMBL" id="VSRR010025903">
    <property type="protein sequence ID" value="MPC67208.1"/>
    <property type="molecule type" value="Genomic_DNA"/>
</dbReference>
<gene>
    <name evidence="2" type="ORF">E2C01_061377</name>
</gene>
<organism evidence="2 3">
    <name type="scientific">Portunus trituberculatus</name>
    <name type="common">Swimming crab</name>
    <name type="synonym">Neptunus trituberculatus</name>
    <dbReference type="NCBI Taxonomy" id="210409"/>
    <lineage>
        <taxon>Eukaryota</taxon>
        <taxon>Metazoa</taxon>
        <taxon>Ecdysozoa</taxon>
        <taxon>Arthropoda</taxon>
        <taxon>Crustacea</taxon>
        <taxon>Multicrustacea</taxon>
        <taxon>Malacostraca</taxon>
        <taxon>Eumalacostraca</taxon>
        <taxon>Eucarida</taxon>
        <taxon>Decapoda</taxon>
        <taxon>Pleocyemata</taxon>
        <taxon>Brachyura</taxon>
        <taxon>Eubrachyura</taxon>
        <taxon>Portunoidea</taxon>
        <taxon>Portunidae</taxon>
        <taxon>Portuninae</taxon>
        <taxon>Portunus</taxon>
    </lineage>
</organism>
<dbReference type="AlphaFoldDB" id="A0A5B7HE78"/>
<dbReference type="Proteomes" id="UP000324222">
    <property type="component" value="Unassembled WGS sequence"/>
</dbReference>
<name>A0A5B7HE78_PORTR</name>
<evidence type="ECO:0000313" key="3">
    <source>
        <dbReference type="Proteomes" id="UP000324222"/>
    </source>
</evidence>
<protein>
    <submittedName>
        <fullName evidence="2">Uncharacterized protein</fullName>
    </submittedName>
</protein>
<evidence type="ECO:0000256" key="1">
    <source>
        <dbReference type="SAM" id="MobiDB-lite"/>
    </source>
</evidence>
<accession>A0A5B7HE78</accession>
<evidence type="ECO:0000313" key="2">
    <source>
        <dbReference type="EMBL" id="MPC67208.1"/>
    </source>
</evidence>
<comment type="caution">
    <text evidence="2">The sequence shown here is derived from an EMBL/GenBank/DDBJ whole genome shotgun (WGS) entry which is preliminary data.</text>
</comment>
<sequence>MRPRRHKQRVSARPAMLHETVTRGTPNT</sequence>
<proteinExistence type="predicted"/>